<evidence type="ECO:0000259" key="5">
    <source>
        <dbReference type="PROSITE" id="PS51934"/>
    </source>
</evidence>
<dbReference type="InterPro" id="IPR051496">
    <property type="entry name" value="H-rev107_PLA/AT"/>
</dbReference>
<accession>A0A2T4MZ67</accession>
<dbReference type="GO" id="GO:0005737">
    <property type="term" value="C:cytoplasm"/>
    <property type="evidence" value="ECO:0007669"/>
    <property type="project" value="TreeGrafter"/>
</dbReference>
<reference evidence="6 7" key="1">
    <citation type="submission" date="2018-03" db="EMBL/GenBank/DDBJ databases">
        <title>Aeromonas veronii whole genome sequencing and analysis.</title>
        <authorList>
            <person name="Xie H."/>
            <person name="Liu T."/>
            <person name="Wang K."/>
        </authorList>
    </citation>
    <scope>NUCLEOTIDE SEQUENCE [LARGE SCALE GENOMIC DNA]</scope>
    <source>
        <strain evidence="6 7">XH.VA.1</strain>
    </source>
</reference>
<proteinExistence type="predicted"/>
<organism evidence="6 7">
    <name type="scientific">Aeromonas veronii</name>
    <dbReference type="NCBI Taxonomy" id="654"/>
    <lineage>
        <taxon>Bacteria</taxon>
        <taxon>Pseudomonadati</taxon>
        <taxon>Pseudomonadota</taxon>
        <taxon>Gammaproteobacteria</taxon>
        <taxon>Aeromonadales</taxon>
        <taxon>Aeromonadaceae</taxon>
        <taxon>Aeromonas</taxon>
    </lineage>
</organism>
<dbReference type="InterPro" id="IPR007053">
    <property type="entry name" value="LRAT_dom"/>
</dbReference>
<dbReference type="GO" id="GO:0008970">
    <property type="term" value="F:phospholipase A1 activity"/>
    <property type="evidence" value="ECO:0007669"/>
    <property type="project" value="TreeGrafter"/>
</dbReference>
<sequence length="178" mass="20122">MHCLFSVWLIIFIQYSLLISGGNMFVSPLREPQPGDHLVSPRLGFEHHGLYLGNQHVMHYAGGMSTSGAGESDGIERVSLETFTQGNIFRVESHPYRRFTHDEAITRAWLRLGEQRYHPAFNNCEHFVQWCIEGVSHSPQVSRWLLRAASATDNPWLGGAVLLGGILGHLIMMPTRRE</sequence>
<protein>
    <recommendedName>
        <fullName evidence="5">LRAT domain-containing protein</fullName>
    </recommendedName>
</protein>
<evidence type="ECO:0000256" key="3">
    <source>
        <dbReference type="ARBA" id="ARBA00023098"/>
    </source>
</evidence>
<dbReference type="PROSITE" id="PS51934">
    <property type="entry name" value="LRAT"/>
    <property type="match status" value="1"/>
</dbReference>
<dbReference type="PANTHER" id="PTHR13943">
    <property type="entry name" value="HRAS-LIKE SUPPRESSOR - RELATED"/>
    <property type="match status" value="1"/>
</dbReference>
<comment type="caution">
    <text evidence="6">The sequence shown here is derived from an EMBL/GenBank/DDBJ whole genome shotgun (WGS) entry which is preliminary data.</text>
</comment>
<dbReference type="Proteomes" id="UP000241986">
    <property type="component" value="Unassembled WGS sequence"/>
</dbReference>
<evidence type="ECO:0000256" key="1">
    <source>
        <dbReference type="ARBA" id="ARBA00022679"/>
    </source>
</evidence>
<feature type="transmembrane region" description="Helical" evidence="4">
    <location>
        <begin position="156"/>
        <end position="173"/>
    </location>
</feature>
<dbReference type="GO" id="GO:0004623">
    <property type="term" value="F:phospholipase A2 activity"/>
    <property type="evidence" value="ECO:0007669"/>
    <property type="project" value="TreeGrafter"/>
</dbReference>
<keyword evidence="1" id="KW-0808">Transferase</keyword>
<keyword evidence="4" id="KW-0812">Transmembrane</keyword>
<dbReference type="Pfam" id="PF04970">
    <property type="entry name" value="LRAT"/>
    <property type="match status" value="1"/>
</dbReference>
<dbReference type="Gene3D" id="3.90.1720.10">
    <property type="entry name" value="endopeptidase domain like (from Nostoc punctiforme)"/>
    <property type="match status" value="1"/>
</dbReference>
<evidence type="ECO:0000256" key="2">
    <source>
        <dbReference type="ARBA" id="ARBA00022801"/>
    </source>
</evidence>
<feature type="domain" description="LRAT" evidence="5">
    <location>
        <begin position="37"/>
        <end position="140"/>
    </location>
</feature>
<name>A0A2T4MZ67_AERVE</name>
<keyword evidence="4" id="KW-1133">Transmembrane helix</keyword>
<keyword evidence="2" id="KW-0378">Hydrolase</keyword>
<dbReference type="AlphaFoldDB" id="A0A2T4MZ67"/>
<evidence type="ECO:0000313" key="6">
    <source>
        <dbReference type="EMBL" id="PTH79842.1"/>
    </source>
</evidence>
<evidence type="ECO:0000313" key="7">
    <source>
        <dbReference type="Proteomes" id="UP000241986"/>
    </source>
</evidence>
<keyword evidence="3" id="KW-0443">Lipid metabolism</keyword>
<gene>
    <name evidence="6" type="ORF">DAA48_18220</name>
</gene>
<dbReference type="PANTHER" id="PTHR13943:SF77">
    <property type="entry name" value="LRAT DOMAIN-CONTAINING PROTEIN"/>
    <property type="match status" value="1"/>
</dbReference>
<keyword evidence="4" id="KW-0472">Membrane</keyword>
<dbReference type="GO" id="GO:0070292">
    <property type="term" value="P:N-acylphosphatidylethanolamine metabolic process"/>
    <property type="evidence" value="ECO:0007669"/>
    <property type="project" value="TreeGrafter"/>
</dbReference>
<evidence type="ECO:0000256" key="4">
    <source>
        <dbReference type="SAM" id="Phobius"/>
    </source>
</evidence>
<dbReference type="EMBL" id="PZKL01000039">
    <property type="protein sequence ID" value="PTH79842.1"/>
    <property type="molecule type" value="Genomic_DNA"/>
</dbReference>
<dbReference type="GO" id="GO:0016410">
    <property type="term" value="F:N-acyltransferase activity"/>
    <property type="evidence" value="ECO:0007669"/>
    <property type="project" value="TreeGrafter"/>
</dbReference>